<organism evidence="1 2">
    <name type="scientific">Flavobacterium ginsengiterrae</name>
    <dbReference type="NCBI Taxonomy" id="871695"/>
    <lineage>
        <taxon>Bacteria</taxon>
        <taxon>Pseudomonadati</taxon>
        <taxon>Bacteroidota</taxon>
        <taxon>Flavobacteriia</taxon>
        <taxon>Flavobacteriales</taxon>
        <taxon>Flavobacteriaceae</taxon>
        <taxon>Flavobacterium</taxon>
    </lineage>
</organism>
<dbReference type="Proteomes" id="UP001500748">
    <property type="component" value="Unassembled WGS sequence"/>
</dbReference>
<evidence type="ECO:0000313" key="1">
    <source>
        <dbReference type="EMBL" id="GAA3771763.1"/>
    </source>
</evidence>
<dbReference type="RefSeq" id="WP_345145202.1">
    <property type="nucleotide sequence ID" value="NZ_BAABDU010000004.1"/>
</dbReference>
<comment type="caution">
    <text evidence="1">The sequence shown here is derived from an EMBL/GenBank/DDBJ whole genome shotgun (WGS) entry which is preliminary data.</text>
</comment>
<dbReference type="EMBL" id="BAABDU010000004">
    <property type="protein sequence ID" value="GAA3771763.1"/>
    <property type="molecule type" value="Genomic_DNA"/>
</dbReference>
<accession>A0ABP7GV62</accession>
<reference evidence="2" key="1">
    <citation type="journal article" date="2019" name="Int. J. Syst. Evol. Microbiol.">
        <title>The Global Catalogue of Microorganisms (GCM) 10K type strain sequencing project: providing services to taxonomists for standard genome sequencing and annotation.</title>
        <authorList>
            <consortium name="The Broad Institute Genomics Platform"/>
            <consortium name="The Broad Institute Genome Sequencing Center for Infectious Disease"/>
            <person name="Wu L."/>
            <person name="Ma J."/>
        </authorList>
    </citation>
    <scope>NUCLEOTIDE SEQUENCE [LARGE SCALE GENOMIC DNA]</scope>
    <source>
        <strain evidence="2">JCM 17337</strain>
    </source>
</reference>
<name>A0ABP7GV62_9FLAO</name>
<evidence type="ECO:0000313" key="2">
    <source>
        <dbReference type="Proteomes" id="UP001500748"/>
    </source>
</evidence>
<gene>
    <name evidence="1" type="ORF">GCM10022423_27370</name>
</gene>
<keyword evidence="2" id="KW-1185">Reference proteome</keyword>
<proteinExistence type="predicted"/>
<protein>
    <submittedName>
        <fullName evidence="1">Uncharacterized protein</fullName>
    </submittedName>
</protein>
<sequence>MNDSNNNNEAQKDNNEKKQQVRFISQDYILPFRPFELNHKYAVTYTIEKGDTIQVLEQNFSIRRLRPDTSQSDYHFIQIDKISDLLINGEPVDKRAYTVAEKTAALLYPLRVVVNEYGKWIDISSYHKLKDRWEKQREDIREMFSGKTFDLITKNIENAINDNAVLVKLLSGNWFLRAYFNGIHRAYTRSFETERKLFFPAIAGAEELEFSIVQKVNPYLNDDNLIEVTQTGETENENLEEQYFAQYCLNPNNYIIENLMLECNLVDMNRRINVQVRNLNESPIIMDSGISVLV</sequence>